<protein>
    <submittedName>
        <fullName evidence="6">ATP-grasp domain-containing protein</fullName>
    </submittedName>
</protein>
<dbReference type="InterPro" id="IPR048764">
    <property type="entry name" value="PylC_N"/>
</dbReference>
<evidence type="ECO:0000256" key="4">
    <source>
        <dbReference type="PROSITE-ProRule" id="PRU00409"/>
    </source>
</evidence>
<dbReference type="KEGG" id="lse:F1C12_05705"/>
<evidence type="ECO:0000313" key="6">
    <source>
        <dbReference type="EMBL" id="QNE34663.1"/>
    </source>
</evidence>
<feature type="domain" description="ATP-grasp" evidence="5">
    <location>
        <begin position="121"/>
        <end position="293"/>
    </location>
</feature>
<dbReference type="PANTHER" id="PTHR43585">
    <property type="entry name" value="FUMIPYRROLE BIOSYNTHESIS PROTEIN C"/>
    <property type="match status" value="1"/>
</dbReference>
<dbReference type="InterPro" id="IPR036291">
    <property type="entry name" value="NAD(P)-bd_dom_sf"/>
</dbReference>
<evidence type="ECO:0000313" key="7">
    <source>
        <dbReference type="Proteomes" id="UP000515511"/>
    </source>
</evidence>
<dbReference type="RefSeq" id="WP_185277838.1">
    <property type="nucleotide sequence ID" value="NZ_CP043641.1"/>
</dbReference>
<keyword evidence="3 4" id="KW-0067">ATP-binding</keyword>
<dbReference type="PROSITE" id="PS50975">
    <property type="entry name" value="ATP_GRASP"/>
    <property type="match status" value="1"/>
</dbReference>
<dbReference type="InterPro" id="IPR013815">
    <property type="entry name" value="ATP_grasp_subdomain_1"/>
</dbReference>
<evidence type="ECO:0000256" key="1">
    <source>
        <dbReference type="ARBA" id="ARBA00022598"/>
    </source>
</evidence>
<gene>
    <name evidence="6" type="ORF">F1C12_05705</name>
</gene>
<reference evidence="7" key="1">
    <citation type="submission" date="2019-09" db="EMBL/GenBank/DDBJ databases">
        <title>Antimicrobial potential of Antarctic Bacteria.</title>
        <authorList>
            <person name="Benaud N."/>
            <person name="Edwards R.J."/>
            <person name="Ferrari B.C."/>
        </authorList>
    </citation>
    <scope>NUCLEOTIDE SEQUENCE [LARGE SCALE GENOMIC DNA]</scope>
    <source>
        <strain evidence="7">INR9</strain>
    </source>
</reference>
<organism evidence="6 7">
    <name type="scientific">Leifsonia shinshuensis</name>
    <dbReference type="NCBI Taxonomy" id="150026"/>
    <lineage>
        <taxon>Bacteria</taxon>
        <taxon>Bacillati</taxon>
        <taxon>Actinomycetota</taxon>
        <taxon>Actinomycetes</taxon>
        <taxon>Micrococcales</taxon>
        <taxon>Microbacteriaceae</taxon>
        <taxon>Leifsonia</taxon>
    </lineage>
</organism>
<dbReference type="Gene3D" id="3.30.1490.20">
    <property type="entry name" value="ATP-grasp fold, A domain"/>
    <property type="match status" value="1"/>
</dbReference>
<dbReference type="Pfam" id="PF21360">
    <property type="entry name" value="PylC-like_N"/>
    <property type="match status" value="1"/>
</dbReference>
<dbReference type="SUPFAM" id="SSF56059">
    <property type="entry name" value="Glutathione synthetase ATP-binding domain-like"/>
    <property type="match status" value="1"/>
</dbReference>
<evidence type="ECO:0000256" key="3">
    <source>
        <dbReference type="ARBA" id="ARBA00022840"/>
    </source>
</evidence>
<dbReference type="InterPro" id="IPR011761">
    <property type="entry name" value="ATP-grasp"/>
</dbReference>
<dbReference type="EMBL" id="CP043641">
    <property type="protein sequence ID" value="QNE34663.1"/>
    <property type="molecule type" value="Genomic_DNA"/>
</dbReference>
<dbReference type="GO" id="GO:0046872">
    <property type="term" value="F:metal ion binding"/>
    <property type="evidence" value="ECO:0007669"/>
    <property type="project" value="InterPro"/>
</dbReference>
<dbReference type="InterPro" id="IPR052032">
    <property type="entry name" value="ATP-dep_AA_Ligase"/>
</dbReference>
<dbReference type="GO" id="GO:0005524">
    <property type="term" value="F:ATP binding"/>
    <property type="evidence" value="ECO:0007669"/>
    <property type="project" value="UniProtKB-UniRule"/>
</dbReference>
<dbReference type="Gene3D" id="3.40.50.20">
    <property type="match status" value="1"/>
</dbReference>
<keyword evidence="2 4" id="KW-0547">Nucleotide-binding</keyword>
<sequence>MTQSTTRVLVTGAGGPAGIAVIRSLLKRTDVEVLAADMDGWASGLYLVPEQARRIVPPGRSPQFVDDVIAMCAADDIDVLFSTVDVELPGLAERRAELAAVGTALAAPSHETLVTCLDKYRLAQAVDGKARIPETRLLDRDGVGAEWVFPVIIKPRSGAGSRGVRLIADRAALEALGEDRSILIQENLPGEEFSVDVLAGLDGSVIAAVPRSRERVDSGVSIAGRTVRRAELSDTAADVARAIGLTGVANVQLRYSSDGVPALLEVNPRFPGAMPLTIAAGVDMPSLLLDLVLGRPVPSAVDFAELANVRFLEDVFLDPGDVLVSENAAHAEGPEE</sequence>
<proteinExistence type="predicted"/>
<dbReference type="SUPFAM" id="SSF51735">
    <property type="entry name" value="NAD(P)-binding Rossmann-fold domains"/>
    <property type="match status" value="1"/>
</dbReference>
<dbReference type="GO" id="GO:0016874">
    <property type="term" value="F:ligase activity"/>
    <property type="evidence" value="ECO:0007669"/>
    <property type="project" value="UniProtKB-KW"/>
</dbReference>
<dbReference type="AlphaFoldDB" id="A0A7G6Y848"/>
<dbReference type="PANTHER" id="PTHR43585:SF2">
    <property type="entry name" value="ATP-GRASP ENZYME FSQD"/>
    <property type="match status" value="1"/>
</dbReference>
<dbReference type="Gene3D" id="3.30.470.20">
    <property type="entry name" value="ATP-grasp fold, B domain"/>
    <property type="match status" value="1"/>
</dbReference>
<dbReference type="Pfam" id="PF15632">
    <property type="entry name" value="ATPgrasp_Ter"/>
    <property type="match status" value="1"/>
</dbReference>
<evidence type="ECO:0000256" key="2">
    <source>
        <dbReference type="ARBA" id="ARBA00022741"/>
    </source>
</evidence>
<name>A0A7G6Y848_9MICO</name>
<accession>A0A7G6Y848</accession>
<dbReference type="Proteomes" id="UP000515511">
    <property type="component" value="Chromosome"/>
</dbReference>
<keyword evidence="1" id="KW-0436">Ligase</keyword>
<evidence type="ECO:0000259" key="5">
    <source>
        <dbReference type="PROSITE" id="PS50975"/>
    </source>
</evidence>